<reference evidence="1" key="1">
    <citation type="submission" date="2022-06" db="EMBL/GenBank/DDBJ databases">
        <title>Whole genome shotgun sequencing (WGS) of Rathayibacter sp. ZW T2_19, isolated from stored onions (Allium cepa).</title>
        <authorList>
            <person name="Stoll D.A."/>
            <person name="Huch M."/>
        </authorList>
    </citation>
    <scope>NUCLEOTIDE SEQUENCE</scope>
    <source>
        <strain evidence="1">ZW T2_19</strain>
    </source>
</reference>
<organism evidence="1 2">
    <name type="scientific">Rathayibacter rubneri</name>
    <dbReference type="NCBI Taxonomy" id="2950106"/>
    <lineage>
        <taxon>Bacteria</taxon>
        <taxon>Bacillati</taxon>
        <taxon>Actinomycetota</taxon>
        <taxon>Actinomycetes</taxon>
        <taxon>Micrococcales</taxon>
        <taxon>Microbacteriaceae</taxon>
        <taxon>Rathayibacter</taxon>
    </lineage>
</organism>
<keyword evidence="2" id="KW-1185">Reference proteome</keyword>
<gene>
    <name evidence="1" type="ORF">NB037_15725</name>
</gene>
<protein>
    <submittedName>
        <fullName evidence="1">Uncharacterized protein</fullName>
    </submittedName>
</protein>
<name>A0A9X2E0X2_9MICO</name>
<dbReference type="Proteomes" id="UP001155240">
    <property type="component" value="Unassembled WGS sequence"/>
</dbReference>
<comment type="caution">
    <text evidence="1">The sequence shown here is derived from an EMBL/GenBank/DDBJ whole genome shotgun (WGS) entry which is preliminary data.</text>
</comment>
<accession>A0A9X2E0X2</accession>
<proteinExistence type="predicted"/>
<dbReference type="EMBL" id="JAMRYM010000089">
    <property type="protein sequence ID" value="MCM6763866.1"/>
    <property type="molecule type" value="Genomic_DNA"/>
</dbReference>
<evidence type="ECO:0000313" key="1">
    <source>
        <dbReference type="EMBL" id="MCM6763866.1"/>
    </source>
</evidence>
<dbReference type="RefSeq" id="WP_251947344.1">
    <property type="nucleotide sequence ID" value="NZ_JAMRYM010000089.1"/>
</dbReference>
<evidence type="ECO:0000313" key="2">
    <source>
        <dbReference type="Proteomes" id="UP001155240"/>
    </source>
</evidence>
<dbReference type="AlphaFoldDB" id="A0A9X2E0X2"/>
<sequence length="156" mass="16805">MGRDRAERVAYEVVLACPDESDEAAAALAEPSPADSVLARGTAESWEWAESDPVWRAALLGYRGCIQERGWTFDDAWTPYSPVLAEAADSESGIRAALDQVDCLQSTGAAQTFVDVVAAYQVAFLGENEAALAAEDAEWEERLTLARRVIGEHGGE</sequence>